<dbReference type="Proteomes" id="UP001175228">
    <property type="component" value="Unassembled WGS sequence"/>
</dbReference>
<comment type="caution">
    <text evidence="2">The sequence shown here is derived from an EMBL/GenBank/DDBJ whole genome shotgun (WGS) entry which is preliminary data.</text>
</comment>
<dbReference type="EMBL" id="JAUEPU010000006">
    <property type="protein sequence ID" value="KAK0501519.1"/>
    <property type="molecule type" value="Genomic_DNA"/>
</dbReference>
<feature type="region of interest" description="Disordered" evidence="1">
    <location>
        <begin position="226"/>
        <end position="247"/>
    </location>
</feature>
<feature type="compositionally biased region" description="Acidic residues" evidence="1">
    <location>
        <begin position="316"/>
        <end position="332"/>
    </location>
</feature>
<dbReference type="AlphaFoldDB" id="A0AA39QFS7"/>
<sequence>FICPGYIQFESLNFHSGSSSTTSPFSSVPRAFVGYCHYSYHYSGISTSTRSTSPSITTHWSEYTHNFPIPLSNLGSRTASASPTTPPSEPRTTMMNTPGHSFVFRSMATVTLGERVTRESEIMDTTPPLVSELVDTLAMEAQLRQLVLASRRKNPKSTFTLIVEVFTPPVAPRPLEDVSMEPAAMVTPPSTPSPSKSLEAASRISDRTLDDLAVSFITAAIQRRRERPIPTSPYRPSTTKAKRELAEKQRRLEQRIADSKNLIAKLSLARTKQEKDELMQLLRETSRAAEDDRSKSAKPTRRSWPESSWNGILIVSDDEDDMDLESDDEGML</sequence>
<name>A0AA39QFS7_9AGAR</name>
<evidence type="ECO:0000313" key="3">
    <source>
        <dbReference type="Proteomes" id="UP001175228"/>
    </source>
</evidence>
<feature type="region of interest" description="Disordered" evidence="1">
    <location>
        <begin position="74"/>
        <end position="94"/>
    </location>
</feature>
<proteinExistence type="predicted"/>
<feature type="region of interest" description="Disordered" evidence="1">
    <location>
        <begin position="275"/>
        <end position="332"/>
    </location>
</feature>
<gene>
    <name evidence="2" type="ORF">EDD18DRAFT_739032</name>
</gene>
<organism evidence="2 3">
    <name type="scientific">Armillaria luteobubalina</name>
    <dbReference type="NCBI Taxonomy" id="153913"/>
    <lineage>
        <taxon>Eukaryota</taxon>
        <taxon>Fungi</taxon>
        <taxon>Dikarya</taxon>
        <taxon>Basidiomycota</taxon>
        <taxon>Agaricomycotina</taxon>
        <taxon>Agaricomycetes</taxon>
        <taxon>Agaricomycetidae</taxon>
        <taxon>Agaricales</taxon>
        <taxon>Marasmiineae</taxon>
        <taxon>Physalacriaceae</taxon>
        <taxon>Armillaria</taxon>
    </lineage>
</organism>
<evidence type="ECO:0000313" key="2">
    <source>
        <dbReference type="EMBL" id="KAK0501519.1"/>
    </source>
</evidence>
<accession>A0AA39QFS7</accession>
<keyword evidence="3" id="KW-1185">Reference proteome</keyword>
<evidence type="ECO:0000256" key="1">
    <source>
        <dbReference type="SAM" id="MobiDB-lite"/>
    </source>
</evidence>
<feature type="compositionally biased region" description="Basic and acidic residues" evidence="1">
    <location>
        <begin position="275"/>
        <end position="295"/>
    </location>
</feature>
<feature type="non-terminal residue" evidence="2">
    <location>
        <position position="1"/>
    </location>
</feature>
<protein>
    <submittedName>
        <fullName evidence="2">Uncharacterized protein</fullName>
    </submittedName>
</protein>
<reference evidence="2" key="1">
    <citation type="submission" date="2023-06" db="EMBL/GenBank/DDBJ databases">
        <authorList>
            <consortium name="Lawrence Berkeley National Laboratory"/>
            <person name="Ahrendt S."/>
            <person name="Sahu N."/>
            <person name="Indic B."/>
            <person name="Wong-Bajracharya J."/>
            <person name="Merenyi Z."/>
            <person name="Ke H.-M."/>
            <person name="Monk M."/>
            <person name="Kocsube S."/>
            <person name="Drula E."/>
            <person name="Lipzen A."/>
            <person name="Balint B."/>
            <person name="Henrissat B."/>
            <person name="Andreopoulos B."/>
            <person name="Martin F.M."/>
            <person name="Harder C.B."/>
            <person name="Rigling D."/>
            <person name="Ford K.L."/>
            <person name="Foster G.D."/>
            <person name="Pangilinan J."/>
            <person name="Papanicolaou A."/>
            <person name="Barry K."/>
            <person name="LaButti K."/>
            <person name="Viragh M."/>
            <person name="Koriabine M."/>
            <person name="Yan M."/>
            <person name="Riley R."/>
            <person name="Champramary S."/>
            <person name="Plett K.L."/>
            <person name="Tsai I.J."/>
            <person name="Slot J."/>
            <person name="Sipos G."/>
            <person name="Plett J."/>
            <person name="Nagy L.G."/>
            <person name="Grigoriev I.V."/>
        </authorList>
    </citation>
    <scope>NUCLEOTIDE SEQUENCE</scope>
    <source>
        <strain evidence="2">HWK02</strain>
    </source>
</reference>